<evidence type="ECO:0000259" key="5">
    <source>
        <dbReference type="PROSITE" id="PS50011"/>
    </source>
</evidence>
<evidence type="ECO:0000256" key="4">
    <source>
        <dbReference type="RuleBase" id="RU000304"/>
    </source>
</evidence>
<keyword evidence="4" id="KW-0418">Kinase</keyword>
<evidence type="ECO:0000313" key="6">
    <source>
        <dbReference type="EMBL" id="KAK8880870.1"/>
    </source>
</evidence>
<organism evidence="6 7">
    <name type="scientific">Tritrichomonas musculus</name>
    <dbReference type="NCBI Taxonomy" id="1915356"/>
    <lineage>
        <taxon>Eukaryota</taxon>
        <taxon>Metamonada</taxon>
        <taxon>Parabasalia</taxon>
        <taxon>Tritrichomonadida</taxon>
        <taxon>Tritrichomonadidae</taxon>
        <taxon>Tritrichomonas</taxon>
    </lineage>
</organism>
<dbReference type="EMBL" id="JAPFFF010000010">
    <property type="protein sequence ID" value="KAK8880870.1"/>
    <property type="molecule type" value="Genomic_DNA"/>
</dbReference>
<dbReference type="PANTHER" id="PTHR24346">
    <property type="entry name" value="MAP/MICROTUBULE AFFINITY-REGULATING KINASE"/>
    <property type="match status" value="1"/>
</dbReference>
<reference evidence="6 7" key="1">
    <citation type="submission" date="2024-04" db="EMBL/GenBank/DDBJ databases">
        <title>Tritrichomonas musculus Genome.</title>
        <authorList>
            <person name="Alves-Ferreira E."/>
            <person name="Grigg M."/>
            <person name="Lorenzi H."/>
            <person name="Galac M."/>
        </authorList>
    </citation>
    <scope>NUCLEOTIDE SEQUENCE [LARGE SCALE GENOMIC DNA]</scope>
    <source>
        <strain evidence="6 7">EAF2021</strain>
    </source>
</reference>
<evidence type="ECO:0000256" key="1">
    <source>
        <dbReference type="ARBA" id="ARBA00022741"/>
    </source>
</evidence>
<comment type="caution">
    <text evidence="6">The sequence shown here is derived from an EMBL/GenBank/DDBJ whole genome shotgun (WGS) entry which is preliminary data.</text>
</comment>
<dbReference type="PROSITE" id="PS00108">
    <property type="entry name" value="PROTEIN_KINASE_ST"/>
    <property type="match status" value="1"/>
</dbReference>
<dbReference type="SUPFAM" id="SSF56112">
    <property type="entry name" value="Protein kinase-like (PK-like)"/>
    <property type="match status" value="1"/>
</dbReference>
<evidence type="ECO:0000313" key="7">
    <source>
        <dbReference type="Proteomes" id="UP001470230"/>
    </source>
</evidence>
<dbReference type="PROSITE" id="PS50011">
    <property type="entry name" value="PROTEIN_KINASE_DOM"/>
    <property type="match status" value="1"/>
</dbReference>
<sequence length="481" mass="54996">MNSKNLSRNSNMEIVHPLLGAFSIIKKIGNGSFASVYYANHSQLHYPVAIKIFNKQANEDDIIKTLAITKYITHPFICKDFDFFKTSSGEHCIIMEYVKGITLLRYANENSPLSEQKIHSIFGQLVIAIDFLHKNNIIHRDLKCENIIIDKNRNIRLIDLNFSCQTAILHSTFCGSPAYIAPEIIKNEFYNESVDIWSLGIILYAITYGKLPFESDNYSILFNMITTQDPEFPDLSGVSDSLVDLIKKILVKNPIERITIEGIKSHPFFLPDDNDKNYIFNQQKINYFIRDPLSKNGPDMQIIQQMHLSMENSLKAISEIKSGKISYFSMTYNILFKNHLSNVQIKNYSKSFLNSGILKHKTYKTHSELPLLSNLEKSDTKEHPQTERLPMLSRSNSDDLMSSKDNFDIETENDKHVELKVFLNCNVNFRRFTSAASPLRGISVRKRTVNAGKNITLLQTKAHTKDPSASDTVLPILKLNK</sequence>
<keyword evidence="4" id="KW-0808">Transferase</keyword>
<dbReference type="Gene3D" id="1.10.510.10">
    <property type="entry name" value="Transferase(Phosphotransferase) domain 1"/>
    <property type="match status" value="1"/>
</dbReference>
<feature type="domain" description="Protein kinase" evidence="5">
    <location>
        <begin position="22"/>
        <end position="269"/>
    </location>
</feature>
<evidence type="ECO:0000256" key="2">
    <source>
        <dbReference type="ARBA" id="ARBA00022840"/>
    </source>
</evidence>
<evidence type="ECO:0000256" key="3">
    <source>
        <dbReference type="PROSITE-ProRule" id="PRU10141"/>
    </source>
</evidence>
<accession>A0ABR2JQ38</accession>
<dbReference type="InterPro" id="IPR000719">
    <property type="entry name" value="Prot_kinase_dom"/>
</dbReference>
<dbReference type="Proteomes" id="UP001470230">
    <property type="component" value="Unassembled WGS sequence"/>
</dbReference>
<gene>
    <name evidence="6" type="ORF">M9Y10_003568</name>
</gene>
<protein>
    <recommendedName>
        <fullName evidence="5">Protein kinase domain-containing protein</fullName>
    </recommendedName>
</protein>
<dbReference type="SMART" id="SM00220">
    <property type="entry name" value="S_TKc"/>
    <property type="match status" value="1"/>
</dbReference>
<keyword evidence="2 3" id="KW-0067">ATP-binding</keyword>
<proteinExistence type="inferred from homology"/>
<dbReference type="PANTHER" id="PTHR24346:SF30">
    <property type="entry name" value="MATERNAL EMBRYONIC LEUCINE ZIPPER KINASE"/>
    <property type="match status" value="1"/>
</dbReference>
<dbReference type="PROSITE" id="PS00107">
    <property type="entry name" value="PROTEIN_KINASE_ATP"/>
    <property type="match status" value="1"/>
</dbReference>
<dbReference type="InterPro" id="IPR008271">
    <property type="entry name" value="Ser/Thr_kinase_AS"/>
</dbReference>
<name>A0ABR2JQ38_9EUKA</name>
<keyword evidence="1 3" id="KW-0547">Nucleotide-binding</keyword>
<dbReference type="InterPro" id="IPR017441">
    <property type="entry name" value="Protein_kinase_ATP_BS"/>
</dbReference>
<dbReference type="InterPro" id="IPR011009">
    <property type="entry name" value="Kinase-like_dom_sf"/>
</dbReference>
<comment type="similarity">
    <text evidence="4">Belongs to the protein kinase superfamily.</text>
</comment>
<dbReference type="Pfam" id="PF00069">
    <property type="entry name" value="Pkinase"/>
    <property type="match status" value="1"/>
</dbReference>
<keyword evidence="7" id="KW-1185">Reference proteome</keyword>
<feature type="binding site" evidence="3">
    <location>
        <position position="51"/>
    </location>
    <ligand>
        <name>ATP</name>
        <dbReference type="ChEBI" id="CHEBI:30616"/>
    </ligand>
</feature>
<keyword evidence="4" id="KW-0723">Serine/threonine-protein kinase</keyword>